<sequence length="166" mass="18961">MRGYLLDTNIISYWFNPGAPENRKVVAHIGGLDAGTPLRMSAVTLGEIEYGHRVVSMTDSSKQAQFNRFVQTQLPDVLDVRRTTRIYYGQIRARLFEKFSPQHGRKALRPEQLVDPVTGKTLGVQENDIWIAAQAVEYNLVLVTHDRMMRLREMVSNTLDIEDWAA</sequence>
<dbReference type="AlphaFoldDB" id="A0A0F9E6E7"/>
<evidence type="ECO:0000259" key="7">
    <source>
        <dbReference type="Pfam" id="PF01850"/>
    </source>
</evidence>
<protein>
    <recommendedName>
        <fullName evidence="7">PIN domain-containing protein</fullName>
    </recommendedName>
</protein>
<evidence type="ECO:0000256" key="1">
    <source>
        <dbReference type="ARBA" id="ARBA00001946"/>
    </source>
</evidence>
<evidence type="ECO:0000256" key="5">
    <source>
        <dbReference type="ARBA" id="ARBA00022842"/>
    </source>
</evidence>
<proteinExistence type="inferred from homology"/>
<evidence type="ECO:0000256" key="2">
    <source>
        <dbReference type="ARBA" id="ARBA00022722"/>
    </source>
</evidence>
<evidence type="ECO:0000313" key="8">
    <source>
        <dbReference type="EMBL" id="KKL25436.1"/>
    </source>
</evidence>
<keyword evidence="5" id="KW-0460">Magnesium</keyword>
<dbReference type="InterPro" id="IPR050556">
    <property type="entry name" value="Type_II_TA_system_RNase"/>
</dbReference>
<dbReference type="EMBL" id="LAZR01036214">
    <property type="protein sequence ID" value="KKL25436.1"/>
    <property type="molecule type" value="Genomic_DNA"/>
</dbReference>
<comment type="similarity">
    <text evidence="6">Belongs to the PINc/VapC protein family.</text>
</comment>
<evidence type="ECO:0000256" key="4">
    <source>
        <dbReference type="ARBA" id="ARBA00022801"/>
    </source>
</evidence>
<dbReference type="GO" id="GO:0046872">
    <property type="term" value="F:metal ion binding"/>
    <property type="evidence" value="ECO:0007669"/>
    <property type="project" value="UniProtKB-KW"/>
</dbReference>
<reference evidence="8" key="1">
    <citation type="journal article" date="2015" name="Nature">
        <title>Complex archaea that bridge the gap between prokaryotes and eukaryotes.</title>
        <authorList>
            <person name="Spang A."/>
            <person name="Saw J.H."/>
            <person name="Jorgensen S.L."/>
            <person name="Zaremba-Niedzwiedzka K."/>
            <person name="Martijn J."/>
            <person name="Lind A.E."/>
            <person name="van Eijk R."/>
            <person name="Schleper C."/>
            <person name="Guy L."/>
            <person name="Ettema T.J."/>
        </authorList>
    </citation>
    <scope>NUCLEOTIDE SEQUENCE</scope>
</reference>
<evidence type="ECO:0000256" key="6">
    <source>
        <dbReference type="ARBA" id="ARBA00038093"/>
    </source>
</evidence>
<keyword evidence="3" id="KW-0479">Metal-binding</keyword>
<feature type="domain" description="PIN" evidence="7">
    <location>
        <begin position="4"/>
        <end position="149"/>
    </location>
</feature>
<dbReference type="InterPro" id="IPR029060">
    <property type="entry name" value="PIN-like_dom_sf"/>
</dbReference>
<comment type="caution">
    <text evidence="8">The sequence shown here is derived from an EMBL/GenBank/DDBJ whole genome shotgun (WGS) entry which is preliminary data.</text>
</comment>
<comment type="cofactor">
    <cofactor evidence="1">
        <name>Mg(2+)</name>
        <dbReference type="ChEBI" id="CHEBI:18420"/>
    </cofactor>
</comment>
<name>A0A0F9E6E7_9ZZZZ</name>
<dbReference type="PANTHER" id="PTHR33653">
    <property type="entry name" value="RIBONUCLEASE VAPC2"/>
    <property type="match status" value="1"/>
</dbReference>
<dbReference type="PANTHER" id="PTHR33653:SF1">
    <property type="entry name" value="RIBONUCLEASE VAPC2"/>
    <property type="match status" value="1"/>
</dbReference>
<dbReference type="Gene3D" id="3.40.50.1010">
    <property type="entry name" value="5'-nuclease"/>
    <property type="match status" value="1"/>
</dbReference>
<dbReference type="GO" id="GO:0004518">
    <property type="term" value="F:nuclease activity"/>
    <property type="evidence" value="ECO:0007669"/>
    <property type="project" value="UniProtKB-KW"/>
</dbReference>
<dbReference type="SUPFAM" id="SSF88723">
    <property type="entry name" value="PIN domain-like"/>
    <property type="match status" value="1"/>
</dbReference>
<evidence type="ECO:0000256" key="3">
    <source>
        <dbReference type="ARBA" id="ARBA00022723"/>
    </source>
</evidence>
<keyword evidence="4" id="KW-0378">Hydrolase</keyword>
<dbReference type="Pfam" id="PF01850">
    <property type="entry name" value="PIN"/>
    <property type="match status" value="1"/>
</dbReference>
<dbReference type="GO" id="GO:0016787">
    <property type="term" value="F:hydrolase activity"/>
    <property type="evidence" value="ECO:0007669"/>
    <property type="project" value="UniProtKB-KW"/>
</dbReference>
<gene>
    <name evidence="8" type="ORF">LCGC14_2405340</name>
</gene>
<keyword evidence="2" id="KW-0540">Nuclease</keyword>
<organism evidence="8">
    <name type="scientific">marine sediment metagenome</name>
    <dbReference type="NCBI Taxonomy" id="412755"/>
    <lineage>
        <taxon>unclassified sequences</taxon>
        <taxon>metagenomes</taxon>
        <taxon>ecological metagenomes</taxon>
    </lineage>
</organism>
<dbReference type="InterPro" id="IPR002716">
    <property type="entry name" value="PIN_dom"/>
</dbReference>
<accession>A0A0F9E6E7</accession>